<evidence type="ECO:0000313" key="5">
    <source>
        <dbReference type="Proteomes" id="UP000306477"/>
    </source>
</evidence>
<keyword evidence="5" id="KW-1185">Reference proteome</keyword>
<evidence type="ECO:0000256" key="3">
    <source>
        <dbReference type="PROSITE-ProRule" id="PRU00339"/>
    </source>
</evidence>
<keyword evidence="1" id="KW-0677">Repeat</keyword>
<feature type="repeat" description="TPR" evidence="3">
    <location>
        <begin position="170"/>
        <end position="203"/>
    </location>
</feature>
<dbReference type="PANTHER" id="PTHR45586:SF1">
    <property type="entry name" value="LIPOPOLYSACCHARIDE ASSEMBLY PROTEIN B"/>
    <property type="match status" value="1"/>
</dbReference>
<dbReference type="Gene3D" id="1.25.40.10">
    <property type="entry name" value="Tetratricopeptide repeat domain"/>
    <property type="match status" value="2"/>
</dbReference>
<dbReference type="RefSeq" id="WP_136377951.1">
    <property type="nucleotide sequence ID" value="NZ_SLUB01000002.1"/>
</dbReference>
<gene>
    <name evidence="4" type="ORF">E1I69_01935</name>
</gene>
<dbReference type="Proteomes" id="UP000306477">
    <property type="component" value="Unassembled WGS sequence"/>
</dbReference>
<dbReference type="Pfam" id="PF13181">
    <property type="entry name" value="TPR_8"/>
    <property type="match status" value="1"/>
</dbReference>
<accession>A0A4S3PYU5</accession>
<evidence type="ECO:0000313" key="4">
    <source>
        <dbReference type="EMBL" id="THE15100.1"/>
    </source>
</evidence>
<protein>
    <submittedName>
        <fullName evidence="4">Tetratricopeptide repeat protein</fullName>
    </submittedName>
</protein>
<evidence type="ECO:0000256" key="2">
    <source>
        <dbReference type="ARBA" id="ARBA00022803"/>
    </source>
</evidence>
<dbReference type="Pfam" id="PF13176">
    <property type="entry name" value="TPR_7"/>
    <property type="match status" value="1"/>
</dbReference>
<keyword evidence="2 3" id="KW-0802">TPR repeat</keyword>
<reference evidence="4 5" key="1">
    <citation type="journal article" date="2019" name="Indoor Air">
        <title>Impacts of indoor surface finishes on bacterial viability.</title>
        <authorList>
            <person name="Hu J."/>
            <person name="Maamar S.B."/>
            <person name="Glawe A.J."/>
            <person name="Gottel N."/>
            <person name="Gilbert J.A."/>
            <person name="Hartmann E.M."/>
        </authorList>
    </citation>
    <scope>NUCLEOTIDE SEQUENCE [LARGE SCALE GENOMIC DNA]</scope>
    <source>
        <strain evidence="4 5">AF060A6</strain>
    </source>
</reference>
<dbReference type="InterPro" id="IPR019734">
    <property type="entry name" value="TPR_rpt"/>
</dbReference>
<dbReference type="SMART" id="SM00028">
    <property type="entry name" value="TPR"/>
    <property type="match status" value="8"/>
</dbReference>
<dbReference type="OrthoDB" id="2080803at2"/>
<proteinExistence type="predicted"/>
<dbReference type="PANTHER" id="PTHR45586">
    <property type="entry name" value="TPR REPEAT-CONTAINING PROTEIN PA4667"/>
    <property type="match status" value="1"/>
</dbReference>
<dbReference type="EMBL" id="SLUB01000002">
    <property type="protein sequence ID" value="THE15100.1"/>
    <property type="molecule type" value="Genomic_DNA"/>
</dbReference>
<comment type="caution">
    <text evidence="4">The sequence shown here is derived from an EMBL/GenBank/DDBJ whole genome shotgun (WGS) entry which is preliminary data.</text>
</comment>
<dbReference type="SUPFAM" id="SSF48452">
    <property type="entry name" value="TPR-like"/>
    <property type="match status" value="2"/>
</dbReference>
<dbReference type="PROSITE" id="PS50005">
    <property type="entry name" value="TPR"/>
    <property type="match status" value="2"/>
</dbReference>
<dbReference type="InterPro" id="IPR051012">
    <property type="entry name" value="CellSynth/LPSAsmb/PSIAsmb"/>
</dbReference>
<organism evidence="4 5">
    <name type="scientific">Bacillus timonensis</name>
    <dbReference type="NCBI Taxonomy" id="1033734"/>
    <lineage>
        <taxon>Bacteria</taxon>
        <taxon>Bacillati</taxon>
        <taxon>Bacillota</taxon>
        <taxon>Bacilli</taxon>
        <taxon>Bacillales</taxon>
        <taxon>Bacillaceae</taxon>
        <taxon>Bacillus</taxon>
    </lineage>
</organism>
<feature type="repeat" description="TPR" evidence="3">
    <location>
        <begin position="373"/>
        <end position="406"/>
    </location>
</feature>
<sequence length="417" mass="48473">MHKIENAIQLVEDGNAEEGLKALKQLREYANDDEKYTIAEHYFKWGFVEDAKEIVEELISRYPDEGELFVFLAEVLIDLDMEEKAIDILEQIAEDDPVYLESLVLQADLFQMQGLFEVSEQKLLLAKEKSNDETIIDFALAELYSSHGEYNKSIPYYEKVLHNGDEIAGVNVNARIAESYSTTGKFEEALPYYEEAIKKQEDSNTLFGFGVTAYQAKYYKKAIEVLERLKELDPDYSSLYLYLAKAYEEEASLRESFNVLLEGLEVESLNKELTFYAGKISMMLGDKENTEKYLRAAVGIDPGYLEATLQLSKFLLREERFEDVVECLESVMSYGEYDEQFEWDLGFAKNKLEQYSDALNHYRRAYTSFKETPEFLEEFGYFLMEDGKRQEAVEIFKELLKLDPMKYEIEAFISELE</sequence>
<name>A0A4S3PYU5_9BACI</name>
<dbReference type="AlphaFoldDB" id="A0A4S3PYU5"/>
<dbReference type="STRING" id="1033734.GCA_000285535_04106"/>
<dbReference type="Pfam" id="PF13429">
    <property type="entry name" value="TPR_15"/>
    <property type="match status" value="1"/>
</dbReference>
<dbReference type="InterPro" id="IPR011990">
    <property type="entry name" value="TPR-like_helical_dom_sf"/>
</dbReference>
<evidence type="ECO:0000256" key="1">
    <source>
        <dbReference type="ARBA" id="ARBA00022737"/>
    </source>
</evidence>